<feature type="compositionally biased region" description="Low complexity" evidence="8">
    <location>
        <begin position="132"/>
        <end position="151"/>
    </location>
</feature>
<evidence type="ECO:0000256" key="7">
    <source>
        <dbReference type="ARBA" id="ARBA00023242"/>
    </source>
</evidence>
<keyword evidence="4" id="KW-0186">Copper</keyword>
<dbReference type="PANTHER" id="PTHR28088:SF9">
    <property type="entry name" value="TRANSCRIPTION FACTOR GRISEA, PUTATIVE (AFU_ORTHOLOGUE AFUA_1G13190)-RELATED"/>
    <property type="match status" value="1"/>
</dbReference>
<dbReference type="Gene3D" id="3.90.430.10">
    <property type="entry name" value="Copper fist DNA-binding domain"/>
    <property type="match status" value="1"/>
</dbReference>
<accession>A0A6V8HGW1</accession>
<dbReference type="GO" id="GO:0006879">
    <property type="term" value="P:intracellular iron ion homeostasis"/>
    <property type="evidence" value="ECO:0007669"/>
    <property type="project" value="TreeGrafter"/>
</dbReference>
<evidence type="ECO:0000256" key="4">
    <source>
        <dbReference type="ARBA" id="ARBA00023008"/>
    </source>
</evidence>
<keyword evidence="7" id="KW-0539">Nucleus</keyword>
<keyword evidence="5" id="KW-0805">Transcription regulation</keyword>
<dbReference type="GO" id="GO:0000978">
    <property type="term" value="F:RNA polymerase II cis-regulatory region sequence-specific DNA binding"/>
    <property type="evidence" value="ECO:0007669"/>
    <property type="project" value="TreeGrafter"/>
</dbReference>
<dbReference type="InterPro" id="IPR001083">
    <property type="entry name" value="Cu_fist_DNA-bd_dom"/>
</dbReference>
<feature type="compositionally biased region" description="Low complexity" evidence="8">
    <location>
        <begin position="107"/>
        <end position="123"/>
    </location>
</feature>
<dbReference type="AlphaFoldDB" id="A0A6V8HGW1"/>
<evidence type="ECO:0000256" key="8">
    <source>
        <dbReference type="SAM" id="MobiDB-lite"/>
    </source>
</evidence>
<dbReference type="SUPFAM" id="SSF57879">
    <property type="entry name" value="Zinc domain conserved in yeast copper-regulated transcription factors"/>
    <property type="match status" value="1"/>
</dbReference>
<dbReference type="Proteomes" id="UP000053095">
    <property type="component" value="Unassembled WGS sequence"/>
</dbReference>
<evidence type="ECO:0000259" key="9">
    <source>
        <dbReference type="PROSITE" id="PS50073"/>
    </source>
</evidence>
<keyword evidence="3" id="KW-0862">Zinc</keyword>
<evidence type="ECO:0000256" key="2">
    <source>
        <dbReference type="ARBA" id="ARBA00022723"/>
    </source>
</evidence>
<organism evidence="10 11">
    <name type="scientific">Talaromyces pinophilus</name>
    <name type="common">Penicillium pinophilum</name>
    <dbReference type="NCBI Taxonomy" id="128442"/>
    <lineage>
        <taxon>Eukaryota</taxon>
        <taxon>Fungi</taxon>
        <taxon>Dikarya</taxon>
        <taxon>Ascomycota</taxon>
        <taxon>Pezizomycotina</taxon>
        <taxon>Eurotiomycetes</taxon>
        <taxon>Eurotiomycetidae</taxon>
        <taxon>Eurotiales</taxon>
        <taxon>Trichocomaceae</taxon>
        <taxon>Talaromyces</taxon>
        <taxon>Talaromyces sect. Talaromyces</taxon>
    </lineage>
</organism>
<feature type="compositionally biased region" description="Basic residues" evidence="8">
    <location>
        <begin position="73"/>
        <end position="83"/>
    </location>
</feature>
<reference evidence="11" key="1">
    <citation type="journal article" date="2015" name="Genome Announc.">
        <title>Draft genome sequence of Talaromyces cellulolyticus strain Y-94, a source of lignocellulosic biomass-degrading enzymes.</title>
        <authorList>
            <person name="Fujii T."/>
            <person name="Koike H."/>
            <person name="Sawayama S."/>
            <person name="Yano S."/>
            <person name="Inoue H."/>
        </authorList>
    </citation>
    <scope>NUCLEOTIDE SEQUENCE [LARGE SCALE GENOMIC DNA]</scope>
    <source>
        <strain evidence="11">Y-94</strain>
    </source>
</reference>
<comment type="subcellular location">
    <subcellularLocation>
        <location evidence="1">Nucleus</location>
    </subcellularLocation>
</comment>
<dbReference type="GO" id="GO:0006878">
    <property type="term" value="P:intracellular copper ion homeostasis"/>
    <property type="evidence" value="ECO:0007669"/>
    <property type="project" value="TreeGrafter"/>
</dbReference>
<feature type="domain" description="Copper-fist" evidence="9">
    <location>
        <begin position="1"/>
        <end position="39"/>
    </location>
</feature>
<keyword evidence="2" id="KW-0479">Metal-binding</keyword>
<dbReference type="GO" id="GO:0005634">
    <property type="term" value="C:nucleus"/>
    <property type="evidence" value="ECO:0007669"/>
    <property type="project" value="UniProtKB-SubCell"/>
</dbReference>
<dbReference type="PANTHER" id="PTHR28088">
    <property type="entry name" value="TRANSCRIPTIONAL ACTIVATOR HAA1-RELATED"/>
    <property type="match status" value="1"/>
</dbReference>
<dbReference type="GO" id="GO:0000981">
    <property type="term" value="F:DNA-binding transcription factor activity, RNA polymerase II-specific"/>
    <property type="evidence" value="ECO:0007669"/>
    <property type="project" value="TreeGrafter"/>
</dbReference>
<dbReference type="PRINTS" id="PR00617">
    <property type="entry name" value="COPPERFIST"/>
</dbReference>
<dbReference type="FunFam" id="3.90.430.10:FF:000001">
    <property type="entry name" value="Copper fist DNA-binding protein"/>
    <property type="match status" value="1"/>
</dbReference>
<dbReference type="InterPro" id="IPR051763">
    <property type="entry name" value="Copper_Homeo_Regul"/>
</dbReference>
<evidence type="ECO:0000256" key="6">
    <source>
        <dbReference type="ARBA" id="ARBA00023163"/>
    </source>
</evidence>
<proteinExistence type="predicted"/>
<evidence type="ECO:0000256" key="3">
    <source>
        <dbReference type="ARBA" id="ARBA00022833"/>
    </source>
</evidence>
<evidence type="ECO:0000256" key="1">
    <source>
        <dbReference type="ARBA" id="ARBA00004123"/>
    </source>
</evidence>
<dbReference type="InterPro" id="IPR036395">
    <property type="entry name" value="Cu_fist_DNA-bd_dom_sf"/>
</dbReference>
<sequence>MLIDGEKWACEACVRGHRVSSCRHHDRPLIRINKKGRPFSVCIICRGPCNNREEHSKLNRDKKSDGESDSKSSGKKPSARRRIQPSSFARIAPHPAQPLPSTSEPFTASQSRSRSRRSPSTPRRSSRPSPPSSSSSMIASTPATTASTFTSNGYMPPFDPALVHSTGSYMPGYTTTAPLSATTSSMGYPYVSLPMMEESLLPTSSAYPFTNDMIFAADHGFVSDSMYTGFEDMDALPEDWSTIFWNDS</sequence>
<dbReference type="GO" id="GO:0005507">
    <property type="term" value="F:copper ion binding"/>
    <property type="evidence" value="ECO:0007669"/>
    <property type="project" value="InterPro"/>
</dbReference>
<evidence type="ECO:0000256" key="5">
    <source>
        <dbReference type="ARBA" id="ARBA00023015"/>
    </source>
</evidence>
<keyword evidence="11" id="KW-1185">Reference proteome</keyword>
<keyword evidence="6" id="KW-0804">Transcription</keyword>
<comment type="caution">
    <text evidence="10">The sequence shown here is derived from an EMBL/GenBank/DDBJ whole genome shotgun (WGS) entry which is preliminary data.</text>
</comment>
<dbReference type="GO" id="GO:0045944">
    <property type="term" value="P:positive regulation of transcription by RNA polymerase II"/>
    <property type="evidence" value="ECO:0007669"/>
    <property type="project" value="TreeGrafter"/>
</dbReference>
<gene>
    <name evidence="10" type="ORF">TCE0_041r14003</name>
</gene>
<evidence type="ECO:0000313" key="10">
    <source>
        <dbReference type="EMBL" id="GAM41121.1"/>
    </source>
</evidence>
<feature type="compositionally biased region" description="Basic and acidic residues" evidence="8">
    <location>
        <begin position="53"/>
        <end position="72"/>
    </location>
</feature>
<evidence type="ECO:0000313" key="11">
    <source>
        <dbReference type="Proteomes" id="UP000053095"/>
    </source>
</evidence>
<feature type="region of interest" description="Disordered" evidence="8">
    <location>
        <begin position="53"/>
        <end position="152"/>
    </location>
</feature>
<dbReference type="SMART" id="SM00412">
    <property type="entry name" value="Cu_FIST"/>
    <property type="match status" value="1"/>
</dbReference>
<dbReference type="PROSITE" id="PS50073">
    <property type="entry name" value="COPPER_FIST_2"/>
    <property type="match status" value="1"/>
</dbReference>
<dbReference type="SMART" id="SM01090">
    <property type="entry name" value="Copper-fist"/>
    <property type="match status" value="1"/>
</dbReference>
<dbReference type="Pfam" id="PF00649">
    <property type="entry name" value="Copper-fist"/>
    <property type="match status" value="1"/>
</dbReference>
<protein>
    <recommendedName>
        <fullName evidence="9">Copper-fist domain-containing protein</fullName>
    </recommendedName>
</protein>
<dbReference type="EMBL" id="DF933837">
    <property type="protein sequence ID" value="GAM41121.1"/>
    <property type="molecule type" value="Genomic_DNA"/>
</dbReference>
<name>A0A6V8HGW1_TALPI</name>